<protein>
    <recommendedName>
        <fullName evidence="4">Transporter</fullName>
    </recommendedName>
</protein>
<feature type="signal peptide" evidence="1">
    <location>
        <begin position="1"/>
        <end position="27"/>
    </location>
</feature>
<evidence type="ECO:0000313" key="3">
    <source>
        <dbReference type="Proteomes" id="UP000251341"/>
    </source>
</evidence>
<dbReference type="RefSeq" id="WP_108401415.1">
    <property type="nucleotide sequence ID" value="NZ_NESP01000001.1"/>
</dbReference>
<dbReference type="SUPFAM" id="SSF56954">
    <property type="entry name" value="Outer membrane efflux proteins (OEP)"/>
    <property type="match status" value="1"/>
</dbReference>
<reference evidence="2 3" key="1">
    <citation type="submission" date="2017-04" db="EMBL/GenBank/DDBJ databases">
        <title>Unexpected and diverse lifestyles within the genus Limnohabitans.</title>
        <authorList>
            <person name="Kasalicky V."/>
            <person name="Mehrshad M."/>
            <person name="Andrei S.-A."/>
            <person name="Salcher M."/>
            <person name="Kratochvilova H."/>
            <person name="Simek K."/>
            <person name="Ghai R."/>
        </authorList>
    </citation>
    <scope>NUCLEOTIDE SEQUENCE [LARGE SCALE GENOMIC DNA]</scope>
    <source>
        <strain evidence="2 3">MWH-C5</strain>
    </source>
</reference>
<sequence length="450" mass="48853">MKRFVTSDVVAFAVACTCVLTLGAAQAQQPAVSATTAASSAASSASASTVTSPLLPYLPAEAAVKDALLSSPLMQAARSKKEAGTARAKGIDSGTAEFTLRSTSQRRRDVAAGTQLHESMVSIERPVRFWGKRGMDADLATQTQAFADIEYADAMHEGARELMRFWFAYLRALADQKNAMTTFDLAAKMQRLTQSQLKQGEISQLDAELANAELERITAARSVADAQLASSASAFTRRYAGMVLPTHMPASLRLDASTSLPALTETMAAMRQEFLDKNHELNMMRVDAQRLRLAADRASRDRLPDPTLGVFSGRERAGAETISGVMFSMPFPSASRFHHATALVADAQTASDNVRLAEQQLGAMFDSMWIQFQHKRTAADNLKSAAQRQALAAEKSVKAYTLGEGSLSDVLLIARMASDNLNAAERMQLEVVELLALIRLDLHQIWDFDE</sequence>
<dbReference type="PANTHER" id="PTHR30203">
    <property type="entry name" value="OUTER MEMBRANE CATION EFFLUX PROTEIN"/>
    <property type="match status" value="1"/>
</dbReference>
<keyword evidence="3" id="KW-1185">Reference proteome</keyword>
<dbReference type="EMBL" id="NESP01000001">
    <property type="protein sequence ID" value="PUE58250.1"/>
    <property type="molecule type" value="Genomic_DNA"/>
</dbReference>
<keyword evidence="1" id="KW-0732">Signal</keyword>
<dbReference type="AlphaFoldDB" id="A0A315EK33"/>
<gene>
    <name evidence="2" type="ORF">B9Z44_00700</name>
</gene>
<accession>A0A315EK33</accession>
<evidence type="ECO:0000313" key="2">
    <source>
        <dbReference type="EMBL" id="PUE58250.1"/>
    </source>
</evidence>
<feature type="chain" id="PRO_5016355389" description="Transporter" evidence="1">
    <location>
        <begin position="28"/>
        <end position="450"/>
    </location>
</feature>
<evidence type="ECO:0000256" key="1">
    <source>
        <dbReference type="SAM" id="SignalP"/>
    </source>
</evidence>
<dbReference type="PANTHER" id="PTHR30203:SF24">
    <property type="entry name" value="BLR4935 PROTEIN"/>
    <property type="match status" value="1"/>
</dbReference>
<dbReference type="InterPro" id="IPR010131">
    <property type="entry name" value="MdtP/NodT-like"/>
</dbReference>
<proteinExistence type="predicted"/>
<comment type="caution">
    <text evidence="2">The sequence shown here is derived from an EMBL/GenBank/DDBJ whole genome shotgun (WGS) entry which is preliminary data.</text>
</comment>
<organism evidence="2 3">
    <name type="scientific">Limnohabitans curvus</name>
    <dbReference type="NCBI Taxonomy" id="323423"/>
    <lineage>
        <taxon>Bacteria</taxon>
        <taxon>Pseudomonadati</taxon>
        <taxon>Pseudomonadota</taxon>
        <taxon>Betaproteobacteria</taxon>
        <taxon>Burkholderiales</taxon>
        <taxon>Comamonadaceae</taxon>
        <taxon>Limnohabitans</taxon>
    </lineage>
</organism>
<dbReference type="Proteomes" id="UP000251341">
    <property type="component" value="Unassembled WGS sequence"/>
</dbReference>
<dbReference type="GO" id="GO:0015562">
    <property type="term" value="F:efflux transmembrane transporter activity"/>
    <property type="evidence" value="ECO:0007669"/>
    <property type="project" value="InterPro"/>
</dbReference>
<evidence type="ECO:0008006" key="4">
    <source>
        <dbReference type="Google" id="ProtNLM"/>
    </source>
</evidence>
<name>A0A315EK33_9BURK</name>
<dbReference type="Gene3D" id="1.20.1600.10">
    <property type="entry name" value="Outer membrane efflux proteins (OEP)"/>
    <property type="match status" value="1"/>
</dbReference>